<feature type="transmembrane region" description="Helical" evidence="19">
    <location>
        <begin position="47"/>
        <end position="66"/>
    </location>
</feature>
<evidence type="ECO:0000256" key="16">
    <source>
        <dbReference type="ARBA" id="ARBA00023209"/>
    </source>
</evidence>
<protein>
    <recommendedName>
        <fullName evidence="7 18">Phosphatidate cytidylyltransferase</fullName>
        <ecNumber evidence="6 18">2.7.7.41</ecNumber>
    </recommendedName>
</protein>
<gene>
    <name evidence="20" type="ORF">IV74_GL001753</name>
</gene>
<evidence type="ECO:0000256" key="4">
    <source>
        <dbReference type="ARBA" id="ARBA00005189"/>
    </source>
</evidence>
<dbReference type="UniPathway" id="UPA00557">
    <property type="reaction ID" value="UER00614"/>
</dbReference>
<evidence type="ECO:0000256" key="1">
    <source>
        <dbReference type="ARBA" id="ARBA00001698"/>
    </source>
</evidence>
<keyword evidence="17" id="KW-1208">Phospholipid metabolism</keyword>
<keyword evidence="14" id="KW-0443">Lipid metabolism</keyword>
<dbReference type="GO" id="GO:0016024">
    <property type="term" value="P:CDP-diacylglycerol biosynthetic process"/>
    <property type="evidence" value="ECO:0007669"/>
    <property type="project" value="UniProtKB-UniPathway"/>
</dbReference>
<comment type="caution">
    <text evidence="20">The sequence shown here is derived from an EMBL/GenBank/DDBJ whole genome shotgun (WGS) entry which is preliminary data.</text>
</comment>
<name>A0A0R2HMN1_CARDV</name>
<keyword evidence="13 19" id="KW-1133">Transmembrane helix</keyword>
<evidence type="ECO:0000256" key="15">
    <source>
        <dbReference type="ARBA" id="ARBA00023136"/>
    </source>
</evidence>
<evidence type="ECO:0000256" key="11">
    <source>
        <dbReference type="ARBA" id="ARBA00022692"/>
    </source>
</evidence>
<keyword evidence="21" id="KW-1185">Reference proteome</keyword>
<dbReference type="EMBL" id="JQBS01000035">
    <property type="protein sequence ID" value="KRN54175.1"/>
    <property type="molecule type" value="Genomic_DNA"/>
</dbReference>
<reference evidence="20 21" key="1">
    <citation type="journal article" date="2015" name="Genome Announc.">
        <title>Expanding the biotechnology potential of lactobacilli through comparative genomics of 213 strains and associated genera.</title>
        <authorList>
            <person name="Sun Z."/>
            <person name="Harris H.M."/>
            <person name="McCann A."/>
            <person name="Guo C."/>
            <person name="Argimon S."/>
            <person name="Zhang W."/>
            <person name="Yang X."/>
            <person name="Jeffery I.B."/>
            <person name="Cooney J.C."/>
            <person name="Kagawa T.F."/>
            <person name="Liu W."/>
            <person name="Song Y."/>
            <person name="Salvetti E."/>
            <person name="Wrobel A."/>
            <person name="Rasinkangas P."/>
            <person name="Parkhill J."/>
            <person name="Rea M.C."/>
            <person name="O'Sullivan O."/>
            <person name="Ritari J."/>
            <person name="Douillard F.P."/>
            <person name="Paul Ross R."/>
            <person name="Yang R."/>
            <person name="Briner A.E."/>
            <person name="Felis G.E."/>
            <person name="de Vos W.M."/>
            <person name="Barrangou R."/>
            <person name="Klaenhammer T.R."/>
            <person name="Caufield P.W."/>
            <person name="Cui Y."/>
            <person name="Zhang H."/>
            <person name="O'Toole P.W."/>
        </authorList>
    </citation>
    <scope>NUCLEOTIDE SEQUENCE [LARGE SCALE GENOMIC DNA]</scope>
    <source>
        <strain evidence="20 21">DSM 20623</strain>
    </source>
</reference>
<evidence type="ECO:0000256" key="9">
    <source>
        <dbReference type="ARBA" id="ARBA00022516"/>
    </source>
</evidence>
<comment type="subcellular location">
    <subcellularLocation>
        <location evidence="2">Cell membrane</location>
        <topology evidence="2">Multi-pass membrane protein</topology>
    </subcellularLocation>
</comment>
<dbReference type="PANTHER" id="PTHR46382">
    <property type="entry name" value="PHOSPHATIDATE CYTIDYLYLTRANSFERASE"/>
    <property type="match status" value="1"/>
</dbReference>
<organism evidence="20 21">
    <name type="scientific">Carnobacterium divergens DSM 20623</name>
    <dbReference type="NCBI Taxonomy" id="1449336"/>
    <lineage>
        <taxon>Bacteria</taxon>
        <taxon>Bacillati</taxon>
        <taxon>Bacillota</taxon>
        <taxon>Bacilli</taxon>
        <taxon>Lactobacillales</taxon>
        <taxon>Carnobacteriaceae</taxon>
        <taxon>Carnobacterium</taxon>
    </lineage>
</organism>
<evidence type="ECO:0000256" key="5">
    <source>
        <dbReference type="ARBA" id="ARBA00010185"/>
    </source>
</evidence>
<dbReference type="PATRIC" id="fig|1449336.4.peg.1788"/>
<feature type="transmembrane region" description="Helical" evidence="19">
    <location>
        <begin position="173"/>
        <end position="192"/>
    </location>
</feature>
<sequence>MKQRVITAIVALIFFIPVLYIGSWVLEIVAVLMGLVGMYELLKMKGISIFSIEGIIASIGMMLILVPKQYLSFIPLSLSTLFLFYICGILLLVCTVFSKNSFTIDDAGVATLGALYIGTGFHYFIETRAAGLPLLMFVLFVVWATDIGAYMFGRKIGKTKLAPAISPNKTIEGSIGGMVSAIVVAAIYLYFFPQAFSMGIMLALTVLFSIAGQLGDLVESAFKRHYDVKDSGTILPGHGGILDRFDSLLFVLPIVHLVTLI</sequence>
<comment type="similarity">
    <text evidence="5 18">Belongs to the CDS family.</text>
</comment>
<evidence type="ECO:0000256" key="3">
    <source>
        <dbReference type="ARBA" id="ARBA00005119"/>
    </source>
</evidence>
<evidence type="ECO:0000256" key="17">
    <source>
        <dbReference type="ARBA" id="ARBA00023264"/>
    </source>
</evidence>
<evidence type="ECO:0000256" key="19">
    <source>
        <dbReference type="SAM" id="Phobius"/>
    </source>
</evidence>
<dbReference type="RefSeq" id="WP_034570015.1">
    <property type="nucleotide sequence ID" value="NZ_JQBS01000035.1"/>
</dbReference>
<dbReference type="eggNOG" id="COG4589">
    <property type="taxonomic scope" value="Bacteria"/>
</dbReference>
<evidence type="ECO:0000256" key="2">
    <source>
        <dbReference type="ARBA" id="ARBA00004651"/>
    </source>
</evidence>
<evidence type="ECO:0000256" key="7">
    <source>
        <dbReference type="ARBA" id="ARBA00019373"/>
    </source>
</evidence>
<dbReference type="PANTHER" id="PTHR46382:SF1">
    <property type="entry name" value="PHOSPHATIDATE CYTIDYLYLTRANSFERASE"/>
    <property type="match status" value="1"/>
</dbReference>
<proteinExistence type="inferred from homology"/>
<comment type="catalytic activity">
    <reaction evidence="1 18">
        <text>a 1,2-diacyl-sn-glycero-3-phosphate + CTP + H(+) = a CDP-1,2-diacyl-sn-glycerol + diphosphate</text>
        <dbReference type="Rhea" id="RHEA:16229"/>
        <dbReference type="ChEBI" id="CHEBI:15378"/>
        <dbReference type="ChEBI" id="CHEBI:33019"/>
        <dbReference type="ChEBI" id="CHEBI:37563"/>
        <dbReference type="ChEBI" id="CHEBI:58332"/>
        <dbReference type="ChEBI" id="CHEBI:58608"/>
        <dbReference type="EC" id="2.7.7.41"/>
    </reaction>
</comment>
<dbReference type="GO" id="GO:0005886">
    <property type="term" value="C:plasma membrane"/>
    <property type="evidence" value="ECO:0007669"/>
    <property type="project" value="UniProtKB-SubCell"/>
</dbReference>
<keyword evidence="9" id="KW-0444">Lipid biosynthesis</keyword>
<keyword evidence="11 18" id="KW-0812">Transmembrane</keyword>
<dbReference type="GeneID" id="89588751"/>
<dbReference type="InterPro" id="IPR000374">
    <property type="entry name" value="PC_trans"/>
</dbReference>
<dbReference type="Pfam" id="PF01148">
    <property type="entry name" value="CTP_transf_1"/>
    <property type="match status" value="1"/>
</dbReference>
<feature type="transmembrane region" description="Helical" evidence="19">
    <location>
        <begin position="107"/>
        <end position="125"/>
    </location>
</feature>
<keyword evidence="16" id="KW-0594">Phospholipid biosynthesis</keyword>
<evidence type="ECO:0000256" key="13">
    <source>
        <dbReference type="ARBA" id="ARBA00022989"/>
    </source>
</evidence>
<evidence type="ECO:0000256" key="18">
    <source>
        <dbReference type="RuleBase" id="RU003938"/>
    </source>
</evidence>
<accession>A0A0R2HMN1</accession>
<keyword evidence="15 19" id="KW-0472">Membrane</keyword>
<keyword evidence="10 18" id="KW-0808">Transferase</keyword>
<comment type="pathway">
    <text evidence="3 18">Phospholipid metabolism; CDP-diacylglycerol biosynthesis; CDP-diacylglycerol from sn-glycerol 3-phosphate: step 3/3.</text>
</comment>
<evidence type="ECO:0000256" key="12">
    <source>
        <dbReference type="ARBA" id="ARBA00022695"/>
    </source>
</evidence>
<feature type="transmembrane region" description="Helical" evidence="19">
    <location>
        <begin position="72"/>
        <end position="95"/>
    </location>
</feature>
<evidence type="ECO:0000256" key="10">
    <source>
        <dbReference type="ARBA" id="ARBA00022679"/>
    </source>
</evidence>
<feature type="transmembrane region" description="Helical" evidence="19">
    <location>
        <begin position="6"/>
        <end position="35"/>
    </location>
</feature>
<dbReference type="AlphaFoldDB" id="A0A0R2HMN1"/>
<evidence type="ECO:0000256" key="8">
    <source>
        <dbReference type="ARBA" id="ARBA00022475"/>
    </source>
</evidence>
<dbReference type="GO" id="GO:0004605">
    <property type="term" value="F:phosphatidate cytidylyltransferase activity"/>
    <property type="evidence" value="ECO:0007669"/>
    <property type="project" value="UniProtKB-EC"/>
</dbReference>
<dbReference type="Proteomes" id="UP000051658">
    <property type="component" value="Unassembled WGS sequence"/>
</dbReference>
<feature type="transmembrane region" description="Helical" evidence="19">
    <location>
        <begin position="131"/>
        <end position="152"/>
    </location>
</feature>
<keyword evidence="8" id="KW-1003">Cell membrane</keyword>
<dbReference type="EC" id="2.7.7.41" evidence="6 18"/>
<dbReference type="PROSITE" id="PS01315">
    <property type="entry name" value="CDS"/>
    <property type="match status" value="1"/>
</dbReference>
<comment type="pathway">
    <text evidence="4">Lipid metabolism.</text>
</comment>
<evidence type="ECO:0000313" key="21">
    <source>
        <dbReference type="Proteomes" id="UP000051658"/>
    </source>
</evidence>
<keyword evidence="12 18" id="KW-0548">Nucleotidyltransferase</keyword>
<evidence type="ECO:0000313" key="20">
    <source>
        <dbReference type="EMBL" id="KRN54175.1"/>
    </source>
</evidence>
<evidence type="ECO:0000256" key="14">
    <source>
        <dbReference type="ARBA" id="ARBA00023098"/>
    </source>
</evidence>
<evidence type="ECO:0000256" key="6">
    <source>
        <dbReference type="ARBA" id="ARBA00012487"/>
    </source>
</evidence>